<dbReference type="RefSeq" id="WP_130441948.1">
    <property type="nucleotide sequence ID" value="NZ_SHKR01000011.1"/>
</dbReference>
<dbReference type="AlphaFoldDB" id="A0A4V2FZ26"/>
<name>A0A4V2FZ26_9ACTN</name>
<dbReference type="EMBL" id="SHKR01000011">
    <property type="protein sequence ID" value="RZU19806.1"/>
    <property type="molecule type" value="Genomic_DNA"/>
</dbReference>
<accession>A0A4V2FZ26</accession>
<protein>
    <submittedName>
        <fullName evidence="1">Uncharacterized protein</fullName>
    </submittedName>
</protein>
<comment type="caution">
    <text evidence="1">The sequence shown here is derived from an EMBL/GenBank/DDBJ whole genome shotgun (WGS) entry which is preliminary data.</text>
</comment>
<keyword evidence="2" id="KW-1185">Reference proteome</keyword>
<proteinExistence type="predicted"/>
<reference evidence="1 2" key="1">
    <citation type="journal article" date="2015" name="Stand. Genomic Sci.">
        <title>Genomic Encyclopedia of Bacterial and Archaeal Type Strains, Phase III: the genomes of soil and plant-associated and newly described type strains.</title>
        <authorList>
            <person name="Whitman W.B."/>
            <person name="Woyke T."/>
            <person name="Klenk H.P."/>
            <person name="Zhou Y."/>
            <person name="Lilburn T.G."/>
            <person name="Beck B.J."/>
            <person name="De Vos P."/>
            <person name="Vandamme P."/>
            <person name="Eisen J.A."/>
            <person name="Garrity G."/>
            <person name="Hugenholtz P."/>
            <person name="Kyrpides N.C."/>
        </authorList>
    </citation>
    <scope>NUCLEOTIDE SEQUENCE [LARGE SCALE GENOMIC DNA]</scope>
    <source>
        <strain evidence="1 2">VKM Ac-2540</strain>
    </source>
</reference>
<organism evidence="1 2">
    <name type="scientific">Kribbella rubisoli</name>
    <dbReference type="NCBI Taxonomy" id="3075929"/>
    <lineage>
        <taxon>Bacteria</taxon>
        <taxon>Bacillati</taxon>
        <taxon>Actinomycetota</taxon>
        <taxon>Actinomycetes</taxon>
        <taxon>Propionibacteriales</taxon>
        <taxon>Kribbellaceae</taxon>
        <taxon>Kribbella</taxon>
    </lineage>
</organism>
<sequence>MEVLGERPVWSMSESEKVSALDAVVAEKARLETLELHLIAAIDQSGARRQVRIATHLTK</sequence>
<gene>
    <name evidence="1" type="ORF">EV645_2026</name>
</gene>
<dbReference type="OrthoDB" id="3831484at2"/>
<evidence type="ECO:0000313" key="2">
    <source>
        <dbReference type="Proteomes" id="UP000292027"/>
    </source>
</evidence>
<dbReference type="Proteomes" id="UP000292027">
    <property type="component" value="Unassembled WGS sequence"/>
</dbReference>
<evidence type="ECO:0000313" key="1">
    <source>
        <dbReference type="EMBL" id="RZU19806.1"/>
    </source>
</evidence>